<dbReference type="Proteomes" id="UP001526201">
    <property type="component" value="Unassembled WGS sequence"/>
</dbReference>
<dbReference type="EMBL" id="JACKTY010000020">
    <property type="protein sequence ID" value="MCV7226093.1"/>
    <property type="molecule type" value="Genomic_DNA"/>
</dbReference>
<keyword evidence="2" id="KW-1185">Reference proteome</keyword>
<reference evidence="1 2" key="1">
    <citation type="journal article" date="2022" name="BMC Genomics">
        <title>Comparative genome analysis of mycobacteria focusing on tRNA and non-coding RNA.</title>
        <authorList>
            <person name="Behra P.R.K."/>
            <person name="Pettersson B.M.F."/>
            <person name="Ramesh M."/>
            <person name="Das S."/>
            <person name="Dasgupta S."/>
            <person name="Kirsebom L.A."/>
        </authorList>
    </citation>
    <scope>NUCLEOTIDE SEQUENCE [LARGE SCALE GENOMIC DNA]</scope>
    <source>
        <strain evidence="1 2">DSM 44078</strain>
    </source>
</reference>
<sequence>MDAKTSERVDLLVLALNRQAQANDRLAAALEAHNAAVDVEQNGPRG</sequence>
<comment type="caution">
    <text evidence="1">The sequence shown here is derived from an EMBL/GenBank/DDBJ whole genome shotgun (WGS) entry which is preliminary data.</text>
</comment>
<name>A0ABT3C9D4_9MYCO</name>
<evidence type="ECO:0008006" key="3">
    <source>
        <dbReference type="Google" id="ProtNLM"/>
    </source>
</evidence>
<accession>A0ABT3C9D4</accession>
<protein>
    <recommendedName>
        <fullName evidence="3">HNH endonuclease</fullName>
    </recommendedName>
</protein>
<organism evidence="1 2">
    <name type="scientific">Mycolicibacterium komossense</name>
    <dbReference type="NCBI Taxonomy" id="1779"/>
    <lineage>
        <taxon>Bacteria</taxon>
        <taxon>Bacillati</taxon>
        <taxon>Actinomycetota</taxon>
        <taxon>Actinomycetes</taxon>
        <taxon>Mycobacteriales</taxon>
        <taxon>Mycobacteriaceae</taxon>
        <taxon>Mycolicibacterium</taxon>
    </lineage>
</organism>
<evidence type="ECO:0000313" key="1">
    <source>
        <dbReference type="EMBL" id="MCV7226093.1"/>
    </source>
</evidence>
<gene>
    <name evidence="1" type="ORF">H7J73_08615</name>
</gene>
<proteinExistence type="predicted"/>
<dbReference type="RefSeq" id="WP_264066929.1">
    <property type="nucleotide sequence ID" value="NZ_JACKTY010000020.1"/>
</dbReference>
<evidence type="ECO:0000313" key="2">
    <source>
        <dbReference type="Proteomes" id="UP001526201"/>
    </source>
</evidence>